<reference evidence="9" key="1">
    <citation type="submission" date="2010-05" db="EMBL/GenBank/DDBJ databases">
        <title>The genome sequence of Magnaporthe poae strain ATCC 64411.</title>
        <authorList>
            <person name="Ma L.-J."/>
            <person name="Dead R."/>
            <person name="Young S."/>
            <person name="Zeng Q."/>
            <person name="Koehrsen M."/>
            <person name="Alvarado L."/>
            <person name="Berlin A."/>
            <person name="Chapman S.B."/>
            <person name="Chen Z."/>
            <person name="Freedman E."/>
            <person name="Gellesch M."/>
            <person name="Goldberg J."/>
            <person name="Griggs A."/>
            <person name="Gujja S."/>
            <person name="Heilman E.R."/>
            <person name="Heiman D."/>
            <person name="Hepburn T."/>
            <person name="Howarth C."/>
            <person name="Jen D."/>
            <person name="Larson L."/>
            <person name="Mehta T."/>
            <person name="Neiman D."/>
            <person name="Pearson M."/>
            <person name="Roberts A."/>
            <person name="Saif S."/>
            <person name="Shea T."/>
            <person name="Shenoy N."/>
            <person name="Sisk P."/>
            <person name="Stolte C."/>
            <person name="Sykes S."/>
            <person name="Walk T."/>
            <person name="White J."/>
            <person name="Yandava C."/>
            <person name="Haas B."/>
            <person name="Nusbaum C."/>
            <person name="Birren B."/>
        </authorList>
    </citation>
    <scope>NUCLEOTIDE SEQUENCE [LARGE SCALE GENOMIC DNA]</scope>
    <source>
        <strain evidence="9">ATCC 64411 / 73-15</strain>
    </source>
</reference>
<proteinExistence type="predicted"/>
<keyword evidence="9" id="KW-1185">Reference proteome</keyword>
<dbReference type="EnsemblFungi" id="MAPG_07575T0">
    <property type="protein sequence ID" value="MAPG_07575T0"/>
    <property type="gene ID" value="MAPG_07575"/>
</dbReference>
<dbReference type="VEuPathDB" id="FungiDB:MAPG_07575"/>
<gene>
    <name evidence="7" type="ORF">MAPG_07575</name>
</gene>
<reference evidence="7" key="3">
    <citation type="submission" date="2011-03" db="EMBL/GenBank/DDBJ databases">
        <title>Annotation of Magnaporthe poae ATCC 64411.</title>
        <authorList>
            <person name="Ma L.-J."/>
            <person name="Dead R."/>
            <person name="Young S.K."/>
            <person name="Zeng Q."/>
            <person name="Gargeya S."/>
            <person name="Fitzgerald M."/>
            <person name="Haas B."/>
            <person name="Abouelleil A."/>
            <person name="Alvarado L."/>
            <person name="Arachchi H.M."/>
            <person name="Berlin A."/>
            <person name="Brown A."/>
            <person name="Chapman S.B."/>
            <person name="Chen Z."/>
            <person name="Dunbar C."/>
            <person name="Freedman E."/>
            <person name="Gearin G."/>
            <person name="Gellesch M."/>
            <person name="Goldberg J."/>
            <person name="Griggs A."/>
            <person name="Gujja S."/>
            <person name="Heiman D."/>
            <person name="Howarth C."/>
            <person name="Larson L."/>
            <person name="Lui A."/>
            <person name="MacDonald P.J.P."/>
            <person name="Mehta T."/>
            <person name="Montmayeur A."/>
            <person name="Murphy C."/>
            <person name="Neiman D."/>
            <person name="Pearson M."/>
            <person name="Priest M."/>
            <person name="Roberts A."/>
            <person name="Saif S."/>
            <person name="Shea T."/>
            <person name="Shenoy N."/>
            <person name="Sisk P."/>
            <person name="Stolte C."/>
            <person name="Sykes S."/>
            <person name="Yandava C."/>
            <person name="Wortman J."/>
            <person name="Nusbaum C."/>
            <person name="Birren B."/>
        </authorList>
    </citation>
    <scope>NUCLEOTIDE SEQUENCE</scope>
    <source>
        <strain evidence="7">ATCC 64411</strain>
    </source>
</reference>
<reference evidence="8" key="5">
    <citation type="submission" date="2015-06" db="UniProtKB">
        <authorList>
            <consortium name="EnsemblFungi"/>
        </authorList>
    </citation>
    <scope>IDENTIFICATION</scope>
    <source>
        <strain evidence="8">ATCC 64411</strain>
    </source>
</reference>
<dbReference type="InterPro" id="IPR015943">
    <property type="entry name" value="WD40/YVTN_repeat-like_dom_sf"/>
</dbReference>
<dbReference type="OrthoDB" id="6109at2759"/>
<dbReference type="Gene3D" id="2.130.10.10">
    <property type="entry name" value="YVTN repeat-like/Quinoprotein amine dehydrogenase"/>
    <property type="match status" value="2"/>
</dbReference>
<dbReference type="InterPro" id="IPR004871">
    <property type="entry name" value="RSE1/DDB1/CPSF1_C"/>
</dbReference>
<dbReference type="STRING" id="644358.A0A0C4E516"/>
<evidence type="ECO:0000313" key="9">
    <source>
        <dbReference type="Proteomes" id="UP000011715"/>
    </source>
</evidence>
<evidence type="ECO:0000256" key="2">
    <source>
        <dbReference type="ARBA" id="ARBA00023242"/>
    </source>
</evidence>
<feature type="region of interest" description="Disordered" evidence="3">
    <location>
        <begin position="547"/>
        <end position="570"/>
    </location>
</feature>
<dbReference type="PANTHER" id="PTHR10644">
    <property type="entry name" value="DNA REPAIR/RNA PROCESSING CPSF FAMILY"/>
    <property type="match status" value="1"/>
</dbReference>
<dbReference type="Pfam" id="PF03178">
    <property type="entry name" value="CPSF_A"/>
    <property type="match status" value="1"/>
</dbReference>
<dbReference type="GO" id="GO:0005634">
    <property type="term" value="C:nucleus"/>
    <property type="evidence" value="ECO:0007669"/>
    <property type="project" value="UniProtKB-SubCell"/>
</dbReference>
<keyword evidence="2" id="KW-0539">Nucleus</keyword>
<evidence type="ECO:0000259" key="5">
    <source>
        <dbReference type="Pfam" id="PF10433"/>
    </source>
</evidence>
<comment type="subcellular location">
    <subcellularLocation>
        <location evidence="1">Nucleus</location>
    </subcellularLocation>
</comment>
<reference evidence="7" key="2">
    <citation type="submission" date="2010-05" db="EMBL/GenBank/DDBJ databases">
        <title>The Genome Sequence of Magnaporthe poae strain ATCC 64411.</title>
        <authorList>
            <consortium name="The Broad Institute Genome Sequencing Platform"/>
            <consortium name="Broad Institute Genome Sequencing Center for Infectious Disease"/>
            <person name="Ma L.-J."/>
            <person name="Dead R."/>
            <person name="Young S."/>
            <person name="Zeng Q."/>
            <person name="Koehrsen M."/>
            <person name="Alvarado L."/>
            <person name="Berlin A."/>
            <person name="Chapman S.B."/>
            <person name="Chen Z."/>
            <person name="Freedman E."/>
            <person name="Gellesch M."/>
            <person name="Goldberg J."/>
            <person name="Griggs A."/>
            <person name="Gujja S."/>
            <person name="Heilman E.R."/>
            <person name="Heiman D."/>
            <person name="Hepburn T."/>
            <person name="Howarth C."/>
            <person name="Jen D."/>
            <person name="Larson L."/>
            <person name="Mehta T."/>
            <person name="Neiman D."/>
            <person name="Pearson M."/>
            <person name="Roberts A."/>
            <person name="Saif S."/>
            <person name="Shea T."/>
            <person name="Shenoy N."/>
            <person name="Sisk P."/>
            <person name="Stolte C."/>
            <person name="Sykes S."/>
            <person name="Walk T."/>
            <person name="White J."/>
            <person name="Yandava C."/>
            <person name="Haas B."/>
            <person name="Nusbaum C."/>
            <person name="Birren B."/>
        </authorList>
    </citation>
    <scope>NUCLEOTIDE SEQUENCE</scope>
    <source>
        <strain evidence="7">ATCC 64411</strain>
    </source>
</reference>
<evidence type="ECO:0000256" key="1">
    <source>
        <dbReference type="ARBA" id="ARBA00004123"/>
    </source>
</evidence>
<evidence type="ECO:0000259" key="6">
    <source>
        <dbReference type="Pfam" id="PF23726"/>
    </source>
</evidence>
<evidence type="ECO:0000259" key="4">
    <source>
        <dbReference type="Pfam" id="PF03178"/>
    </source>
</evidence>
<name>A0A0C4E516_MAGP6</name>
<dbReference type="Proteomes" id="UP000011715">
    <property type="component" value="Unassembled WGS sequence"/>
</dbReference>
<dbReference type="InterPro" id="IPR058543">
    <property type="entry name" value="Beta-prop_RSE1/DDB1/CPSF1_2nd"/>
</dbReference>
<dbReference type="InterPro" id="IPR050358">
    <property type="entry name" value="RSE1/DDB1/CFT1"/>
</dbReference>
<evidence type="ECO:0000313" key="7">
    <source>
        <dbReference type="EMBL" id="KLU88589.1"/>
    </source>
</evidence>
<dbReference type="EMBL" id="ADBL01001836">
    <property type="status" value="NOT_ANNOTATED_CDS"/>
    <property type="molecule type" value="Genomic_DNA"/>
</dbReference>
<organism evidence="8 9">
    <name type="scientific">Magnaporthiopsis poae (strain ATCC 64411 / 73-15)</name>
    <name type="common">Kentucky bluegrass fungus</name>
    <name type="synonym">Magnaporthe poae</name>
    <dbReference type="NCBI Taxonomy" id="644358"/>
    <lineage>
        <taxon>Eukaryota</taxon>
        <taxon>Fungi</taxon>
        <taxon>Dikarya</taxon>
        <taxon>Ascomycota</taxon>
        <taxon>Pezizomycotina</taxon>
        <taxon>Sordariomycetes</taxon>
        <taxon>Sordariomycetidae</taxon>
        <taxon>Magnaporthales</taxon>
        <taxon>Magnaporthaceae</taxon>
        <taxon>Magnaporthiopsis</taxon>
    </lineage>
</organism>
<dbReference type="InterPro" id="IPR018846">
    <property type="entry name" value="Beta-prop_RSE1/DDB1/CPSF1_1st"/>
</dbReference>
<dbReference type="EMBL" id="GL876971">
    <property type="protein sequence ID" value="KLU88589.1"/>
    <property type="molecule type" value="Genomic_DNA"/>
</dbReference>
<dbReference type="GO" id="GO:0003676">
    <property type="term" value="F:nucleic acid binding"/>
    <property type="evidence" value="ECO:0007669"/>
    <property type="project" value="InterPro"/>
</dbReference>
<dbReference type="OMA" id="PMTKFKL"/>
<feature type="domain" description="RSE1/DDB1/CPSF1 C-terminal" evidence="4">
    <location>
        <begin position="1070"/>
        <end position="1308"/>
    </location>
</feature>
<evidence type="ECO:0000256" key="3">
    <source>
        <dbReference type="SAM" id="MobiDB-lite"/>
    </source>
</evidence>
<accession>A0A0C4E516</accession>
<feature type="domain" description="RSE1/DDB1/CPSF1 first beta-propeller" evidence="5">
    <location>
        <begin position="94"/>
        <end position="473"/>
    </location>
</feature>
<dbReference type="Pfam" id="PF10433">
    <property type="entry name" value="Beta-prop_RSE1_1st"/>
    <property type="match status" value="1"/>
</dbReference>
<dbReference type="Pfam" id="PF23726">
    <property type="entry name" value="Beta-prop_RSE1_2nd"/>
    <property type="match status" value="1"/>
</dbReference>
<sequence length="1351" mass="146673">MQCYTELTPPSAVSHSLSLPFLAAKANNLVVAKSSILQIFSTRTVPADLDASQNPASQSVKTSNAYDTRLNDDEGLEASFLGGDAAIVRSDRASHTKIVLIAEFPLSGTVTGLARVKPPSVSKTSSGSSSGGGGDLLLIAFKDAKLSLVAWDAERRSLETLSIHYYEQDELQGSPWESPLSDYANFLVADPGSRCAALKFGPRSLAILPFKQADEDIGMGDWDEALDGPRPAQSQPASVAINGTSTIEDTPYSPSFVLRLPNLDPALLHPVHLAFLYEYREPTFGILSSSLTPSNCLGRKDHLTYTVFTLDLQQKASTTILSVSGLPKDLTRVIALPAPVGGALLVGANELIHVDQSGKANGVAVNPLTKQCTSFGLADHSDLNLRLEGCTIEVLSAEHGELLVVLNDGRLATITFHIDGRTVSGLKVRVIPPEAGGNLLPTAVSCLSRIGRNAMFVGSERGDSAVIGWNRRSSQVSRKKSRVQDPDLDLDIDFDDLEDYDEDDDDDLYGDTEKTTAAAGLASSQAKLEDLVFRCHDRLISIAPIRDMVYGKPPPPPENEAGSKDSTSTQSELQLVAVVGRDKASSLAIMNREMTPVSIGRFDFPEARGLWTLACQKPLPKVLQGEKGNKPVGGDFGVPVQYDKFMVVAKEDDDNFESSNIYVLTAAGFEKLVGTEFEPAAGFTIEAGTMGNHTKIIQILKSEVRCYDGDLGLTQIIPMLDEETNHEPRATSASIADPYLLIIRDDSSAFIAHVNEDSEIEEIEKEDKVIKTTKWIAGSLYADSRGAFASAQTDKSVKPTESVVMFLLSAVGALYIYALPDISKPIYVAEGLCYVPPLLSADYAPRKGTSRESLSELMVTDLGDTTFKSPHLILRHSNDDLTIYEPFKKTESSQGLSDTLRFRKLPNPAVAKSQDTKVSDDAPASTRRMPLRACGNIAGYSCVFLPGHSPSFLIKSSKSTPKVIGLQGPGVRAMSPFHTEGCERGFIYADYEGVARVAQIPSDCSFAELGLSVKKVPLNMDADGIAYHTPSGVYVVTCSFWEPFELPSDDEYHREWAKENITFKPQTEHSVLKVINPVNWSEIWSEEFDKNEVAMCIKSLNLEVSQSTNERRHLITVGTAICKGEDLPVRGCVYVYDLASVVPQKDRPETDKKLKLMAKDEVPRGAVTALSEIGTQGLMLVAQGQKCLVRGLGEDGRLLPVAFMDMNCYVSCAKELPGTGFCAMADAFKGVWFTGYTEGPYKMMMFGKSSTNLEVINVDFLPDGRDLLLVAADAEGNLHIFQFDPEHPKSLQGHLLLNRTTFSTGAHHPQKSLLMPTTSRAEVAGRAGFAGPDEVRAELESVLGWSIMAYF</sequence>
<feature type="domain" description="RSE1/DDB1/CPSF1 second beta-propeller" evidence="6">
    <location>
        <begin position="599"/>
        <end position="1000"/>
    </location>
</feature>
<reference evidence="8" key="4">
    <citation type="journal article" date="2015" name="G3 (Bethesda)">
        <title>Genome sequences of three phytopathogenic species of the Magnaporthaceae family of fungi.</title>
        <authorList>
            <person name="Okagaki L.H."/>
            <person name="Nunes C.C."/>
            <person name="Sailsbery J."/>
            <person name="Clay B."/>
            <person name="Brown D."/>
            <person name="John T."/>
            <person name="Oh Y."/>
            <person name="Young N."/>
            <person name="Fitzgerald M."/>
            <person name="Haas B.J."/>
            <person name="Zeng Q."/>
            <person name="Young S."/>
            <person name="Adiconis X."/>
            <person name="Fan L."/>
            <person name="Levin J.Z."/>
            <person name="Mitchell T.K."/>
            <person name="Okubara P.A."/>
            <person name="Farman M.L."/>
            <person name="Kohn L.M."/>
            <person name="Birren B."/>
            <person name="Ma L.-J."/>
            <person name="Dean R.A."/>
        </authorList>
    </citation>
    <scope>NUCLEOTIDE SEQUENCE</scope>
    <source>
        <strain evidence="8">ATCC 64411 / 73-15</strain>
    </source>
</reference>
<protein>
    <submittedName>
        <fullName evidence="7">Cft-1</fullName>
    </submittedName>
</protein>
<dbReference type="EMBL" id="ADBL01001837">
    <property type="status" value="NOT_ANNOTATED_CDS"/>
    <property type="molecule type" value="Genomic_DNA"/>
</dbReference>
<dbReference type="eggNOG" id="KOG1896">
    <property type="taxonomic scope" value="Eukaryota"/>
</dbReference>
<evidence type="ECO:0000313" key="8">
    <source>
        <dbReference type="EnsemblFungi" id="MAPG_07575T0"/>
    </source>
</evidence>